<dbReference type="SUPFAM" id="SSF46955">
    <property type="entry name" value="Putative DNA-binding domain"/>
    <property type="match status" value="1"/>
</dbReference>
<keyword evidence="4" id="KW-0804">Transcription</keyword>
<dbReference type="PANTHER" id="PTHR30204:SF69">
    <property type="entry name" value="MERR-FAMILY TRANSCRIPTIONAL REGULATOR"/>
    <property type="match status" value="1"/>
</dbReference>
<protein>
    <recommendedName>
        <fullName evidence="5">HTH merR-type domain-containing protein</fullName>
    </recommendedName>
</protein>
<comment type="caution">
    <text evidence="6">The sequence shown here is derived from an EMBL/GenBank/DDBJ whole genome shotgun (WGS) entry which is preliminary data.</text>
</comment>
<keyword evidence="7" id="KW-1185">Reference proteome</keyword>
<proteinExistence type="predicted"/>
<dbReference type="PROSITE" id="PS50937">
    <property type="entry name" value="HTH_MERR_2"/>
    <property type="match status" value="1"/>
</dbReference>
<dbReference type="Proteomes" id="UP000236151">
    <property type="component" value="Unassembled WGS sequence"/>
</dbReference>
<evidence type="ECO:0000259" key="5">
    <source>
        <dbReference type="PROSITE" id="PS50937"/>
    </source>
</evidence>
<evidence type="ECO:0000313" key="7">
    <source>
        <dbReference type="Proteomes" id="UP000236151"/>
    </source>
</evidence>
<dbReference type="InterPro" id="IPR000551">
    <property type="entry name" value="MerR-type_HTH_dom"/>
</dbReference>
<dbReference type="Pfam" id="PF13411">
    <property type="entry name" value="MerR_1"/>
    <property type="match status" value="1"/>
</dbReference>
<evidence type="ECO:0000313" key="6">
    <source>
        <dbReference type="EMBL" id="PNT95909.1"/>
    </source>
</evidence>
<keyword evidence="3" id="KW-0238">DNA-binding</keyword>
<feature type="domain" description="HTH merR-type" evidence="5">
    <location>
        <begin position="7"/>
        <end position="77"/>
    </location>
</feature>
<dbReference type="EMBL" id="NIOJ01000057">
    <property type="protein sequence ID" value="PNT95909.1"/>
    <property type="molecule type" value="Genomic_DNA"/>
</dbReference>
<name>A0A2K2EZB2_9CLOT</name>
<dbReference type="KEGG" id="cthd:CDO33_02145"/>
<evidence type="ECO:0000256" key="1">
    <source>
        <dbReference type="ARBA" id="ARBA00022491"/>
    </source>
</evidence>
<reference evidence="7" key="1">
    <citation type="submission" date="2017-06" db="EMBL/GenBank/DDBJ databases">
        <title>Investigating the central metabolism of Clostridium thermosuccinogenes.</title>
        <authorList>
            <person name="Koendjbiharie J.G."/>
            <person name="Van Kranenburg R."/>
            <person name="Vriesendorp B."/>
        </authorList>
    </citation>
    <scope>NUCLEOTIDE SEQUENCE [LARGE SCALE GENOMIC DNA]</scope>
    <source>
        <strain evidence="7">DSM 5806</strain>
    </source>
</reference>
<accession>A0A2K2EZB2</accession>
<dbReference type="Gene3D" id="1.10.1660.10">
    <property type="match status" value="1"/>
</dbReference>
<evidence type="ECO:0000256" key="4">
    <source>
        <dbReference type="ARBA" id="ARBA00023163"/>
    </source>
</evidence>
<gene>
    <name evidence="6" type="ORF">CDQ84_16235</name>
</gene>
<dbReference type="InterPro" id="IPR047057">
    <property type="entry name" value="MerR_fam"/>
</dbReference>
<keyword evidence="2" id="KW-0805">Transcription regulation</keyword>
<sequence length="158" mass="17751">MSMEEPLMRIGEIAAFFNVSVKAIRIYEKKGIIKPAKVDPDTGYRYYSADQVQTLDALLELKMLGFSLSEIKNILSGGVNKNDLVAALVRKRLAWQDAIASAENKIDAIDKITERIAKSKEAIKLQELTDEQRAWLLVKMVCVEDLHGQSVLSEALWL</sequence>
<keyword evidence="1" id="KW-0678">Repressor</keyword>
<evidence type="ECO:0000256" key="2">
    <source>
        <dbReference type="ARBA" id="ARBA00023015"/>
    </source>
</evidence>
<dbReference type="GO" id="GO:0003700">
    <property type="term" value="F:DNA-binding transcription factor activity"/>
    <property type="evidence" value="ECO:0007669"/>
    <property type="project" value="InterPro"/>
</dbReference>
<dbReference type="InterPro" id="IPR009061">
    <property type="entry name" value="DNA-bd_dom_put_sf"/>
</dbReference>
<dbReference type="PANTHER" id="PTHR30204">
    <property type="entry name" value="REDOX-CYCLING DRUG-SENSING TRANSCRIPTIONAL ACTIVATOR SOXR"/>
    <property type="match status" value="1"/>
</dbReference>
<dbReference type="GO" id="GO:0003677">
    <property type="term" value="F:DNA binding"/>
    <property type="evidence" value="ECO:0007669"/>
    <property type="project" value="UniProtKB-KW"/>
</dbReference>
<dbReference type="AlphaFoldDB" id="A0A2K2EZB2"/>
<dbReference type="SMART" id="SM00422">
    <property type="entry name" value="HTH_MERR"/>
    <property type="match status" value="1"/>
</dbReference>
<organism evidence="6 7">
    <name type="scientific">Clostridium thermosuccinogenes</name>
    <dbReference type="NCBI Taxonomy" id="84032"/>
    <lineage>
        <taxon>Bacteria</taxon>
        <taxon>Bacillati</taxon>
        <taxon>Bacillota</taxon>
        <taxon>Clostridia</taxon>
        <taxon>Eubacteriales</taxon>
        <taxon>Clostridiaceae</taxon>
        <taxon>Clostridium</taxon>
    </lineage>
</organism>
<evidence type="ECO:0000256" key="3">
    <source>
        <dbReference type="ARBA" id="ARBA00023125"/>
    </source>
</evidence>